<feature type="compositionally biased region" description="Acidic residues" evidence="1">
    <location>
        <begin position="157"/>
        <end position="172"/>
    </location>
</feature>
<evidence type="ECO:0000256" key="1">
    <source>
        <dbReference type="SAM" id="MobiDB-lite"/>
    </source>
</evidence>
<evidence type="ECO:0000313" key="2">
    <source>
        <dbReference type="EMBL" id="KAL3077686.1"/>
    </source>
</evidence>
<dbReference type="Proteomes" id="UP001620626">
    <property type="component" value="Unassembled WGS sequence"/>
</dbReference>
<reference evidence="2 3" key="1">
    <citation type="submission" date="2024-10" db="EMBL/GenBank/DDBJ databases">
        <authorList>
            <person name="Kim D."/>
        </authorList>
    </citation>
    <scope>NUCLEOTIDE SEQUENCE [LARGE SCALE GENOMIC DNA]</scope>
    <source>
        <strain evidence="2">BH-2024</strain>
    </source>
</reference>
<name>A0ABD2IEY7_9BILA</name>
<comment type="caution">
    <text evidence="2">The sequence shown here is derived from an EMBL/GenBank/DDBJ whole genome shotgun (WGS) entry which is preliminary data.</text>
</comment>
<feature type="compositionally biased region" description="Low complexity" evidence="1">
    <location>
        <begin position="68"/>
        <end position="82"/>
    </location>
</feature>
<feature type="region of interest" description="Disordered" evidence="1">
    <location>
        <begin position="289"/>
        <end position="310"/>
    </location>
</feature>
<feature type="region of interest" description="Disordered" evidence="1">
    <location>
        <begin position="1"/>
        <end position="44"/>
    </location>
</feature>
<feature type="compositionally biased region" description="Acidic residues" evidence="1">
    <location>
        <begin position="112"/>
        <end position="135"/>
    </location>
</feature>
<feature type="compositionally biased region" description="Basic and acidic residues" evidence="1">
    <location>
        <begin position="300"/>
        <end position="310"/>
    </location>
</feature>
<protein>
    <recommendedName>
        <fullName evidence="4">Ribosome biogenesis protein NOP53</fullName>
    </recommendedName>
</protein>
<keyword evidence="3" id="KW-1185">Reference proteome</keyword>
<feature type="compositionally biased region" description="Basic residues" evidence="1">
    <location>
        <begin position="211"/>
        <end position="223"/>
    </location>
</feature>
<feature type="region of interest" description="Disordered" evidence="1">
    <location>
        <begin position="57"/>
        <end position="223"/>
    </location>
</feature>
<feature type="compositionally biased region" description="Basic and acidic residues" evidence="1">
    <location>
        <begin position="99"/>
        <end position="109"/>
    </location>
</feature>
<proteinExistence type="predicted"/>
<organism evidence="2 3">
    <name type="scientific">Heterodera trifolii</name>
    <dbReference type="NCBI Taxonomy" id="157864"/>
    <lineage>
        <taxon>Eukaryota</taxon>
        <taxon>Metazoa</taxon>
        <taxon>Ecdysozoa</taxon>
        <taxon>Nematoda</taxon>
        <taxon>Chromadorea</taxon>
        <taxon>Rhabditida</taxon>
        <taxon>Tylenchina</taxon>
        <taxon>Tylenchomorpha</taxon>
        <taxon>Tylenchoidea</taxon>
        <taxon>Heteroderidae</taxon>
        <taxon>Heteroderinae</taxon>
        <taxon>Heterodera</taxon>
    </lineage>
</organism>
<feature type="compositionally biased region" description="Basic residues" evidence="1">
    <location>
        <begin position="1"/>
        <end position="16"/>
    </location>
</feature>
<evidence type="ECO:0000313" key="3">
    <source>
        <dbReference type="Proteomes" id="UP001620626"/>
    </source>
</evidence>
<dbReference type="AlphaFoldDB" id="A0ABD2IEY7"/>
<accession>A0ABD2IEY7</accession>
<evidence type="ECO:0008006" key="4">
    <source>
        <dbReference type="Google" id="ProtNLM"/>
    </source>
</evidence>
<dbReference type="EMBL" id="JBICBT010001224">
    <property type="protein sequence ID" value="KAL3077686.1"/>
    <property type="molecule type" value="Genomic_DNA"/>
</dbReference>
<sequence length="310" mass="35110">MPASKQRKFNVKKPRPLSKADKLRGRQNRLLAQSHPDFLEERRSKRKQYLDEGFEPTFFDDAAEEGEAQNGAALTTAAAGKKASSRRKRGTAEEQADALFRDIQGEHLDNLTTDEEEEEAEEMADEEEEEDVQQEGEEKRLGQDAEVDFDADHAELDEHDDDEEDDDDDAPPEEFSSVPQKQFGLEEEEDEDQTHEFEKDDEIVEQSSAASKRRKLSKKKRDAMKRVEKVADGKYRIEMGGAHFEVVALGSKSVGVGQCADGFPPLPPPLDRGNESLMTLRERLLQISTAKKRSKGYRMPTDKRPKLAKC</sequence>
<gene>
    <name evidence="2" type="ORF">niasHT_037445</name>
</gene>
<feature type="compositionally biased region" description="Acidic residues" evidence="1">
    <location>
        <begin position="185"/>
        <end position="204"/>
    </location>
</feature>